<gene>
    <name evidence="5" type="ORF">Tsubulata_016324</name>
</gene>
<dbReference type="InterPro" id="IPR000504">
    <property type="entry name" value="RRM_dom"/>
</dbReference>
<evidence type="ECO:0000256" key="1">
    <source>
        <dbReference type="ARBA" id="ARBA00022884"/>
    </source>
</evidence>
<evidence type="ECO:0000313" key="5">
    <source>
        <dbReference type="EMBL" id="KAJ4843523.1"/>
    </source>
</evidence>
<organism evidence="5 6">
    <name type="scientific">Turnera subulata</name>
    <dbReference type="NCBI Taxonomy" id="218843"/>
    <lineage>
        <taxon>Eukaryota</taxon>
        <taxon>Viridiplantae</taxon>
        <taxon>Streptophyta</taxon>
        <taxon>Embryophyta</taxon>
        <taxon>Tracheophyta</taxon>
        <taxon>Spermatophyta</taxon>
        <taxon>Magnoliopsida</taxon>
        <taxon>eudicotyledons</taxon>
        <taxon>Gunneridae</taxon>
        <taxon>Pentapetalae</taxon>
        <taxon>rosids</taxon>
        <taxon>fabids</taxon>
        <taxon>Malpighiales</taxon>
        <taxon>Passifloraceae</taxon>
        <taxon>Turnera</taxon>
    </lineage>
</organism>
<dbReference type="Gene3D" id="3.30.70.330">
    <property type="match status" value="2"/>
</dbReference>
<dbReference type="SUPFAM" id="SSF54928">
    <property type="entry name" value="RNA-binding domain, RBD"/>
    <property type="match status" value="2"/>
</dbReference>
<evidence type="ECO:0000313" key="6">
    <source>
        <dbReference type="Proteomes" id="UP001141552"/>
    </source>
</evidence>
<dbReference type="PANTHER" id="PTHR48025">
    <property type="entry name" value="OS02G0815200 PROTEIN"/>
    <property type="match status" value="1"/>
</dbReference>
<accession>A0A9Q0JIY7</accession>
<dbReference type="GO" id="GO:1901259">
    <property type="term" value="P:chloroplast rRNA processing"/>
    <property type="evidence" value="ECO:0007669"/>
    <property type="project" value="TreeGrafter"/>
</dbReference>
<name>A0A9Q0JIY7_9ROSI</name>
<keyword evidence="1 2" id="KW-0694">RNA-binding</keyword>
<reference evidence="5" key="2">
    <citation type="journal article" date="2023" name="Plants (Basel)">
        <title>Annotation of the Turnera subulata (Passifloraceae) Draft Genome Reveals the S-Locus Evolved after the Divergence of Turneroideae from Passifloroideae in a Stepwise Manner.</title>
        <authorList>
            <person name="Henning P.M."/>
            <person name="Roalson E.H."/>
            <person name="Mir W."/>
            <person name="McCubbin A.G."/>
            <person name="Shore J.S."/>
        </authorList>
    </citation>
    <scope>NUCLEOTIDE SEQUENCE</scope>
    <source>
        <strain evidence="5">F60SS</strain>
    </source>
</reference>
<evidence type="ECO:0000256" key="2">
    <source>
        <dbReference type="PROSITE-ProRule" id="PRU00176"/>
    </source>
</evidence>
<comment type="caution">
    <text evidence="5">The sequence shown here is derived from an EMBL/GenBank/DDBJ whole genome shotgun (WGS) entry which is preliminary data.</text>
</comment>
<dbReference type="InterPro" id="IPR050502">
    <property type="entry name" value="Euk_RNA-bind_prot"/>
</dbReference>
<dbReference type="InterPro" id="IPR012677">
    <property type="entry name" value="Nucleotide-bd_a/b_plait_sf"/>
</dbReference>
<reference evidence="5" key="1">
    <citation type="submission" date="2022-02" db="EMBL/GenBank/DDBJ databases">
        <authorList>
            <person name="Henning P.M."/>
            <person name="McCubbin A.G."/>
            <person name="Shore J.S."/>
        </authorList>
    </citation>
    <scope>NUCLEOTIDE SEQUENCE</scope>
    <source>
        <strain evidence="5">F60SS</strain>
        <tissue evidence="5">Leaves</tissue>
    </source>
</reference>
<dbReference type="Proteomes" id="UP001141552">
    <property type="component" value="Unassembled WGS sequence"/>
</dbReference>
<dbReference type="GO" id="GO:0003729">
    <property type="term" value="F:mRNA binding"/>
    <property type="evidence" value="ECO:0007669"/>
    <property type="project" value="TreeGrafter"/>
</dbReference>
<sequence length="316" mass="35322">MALLRLPLPCSPSSTPYFSTEPHQTFHKTTLLSSSLHRPTYPTNHAYWNPSLSWSLAHNTTSLQIVVDKNTSRSVLRVSSTAQDTVLGASSVDAPAQAQPESNDGVETQEEEYSKTRLLASNIPWSCTPEDIRSLFEKFGTVVDVELSMHDSRRNRGLAFVTMGSPEEAEAARNSLELSEFEGRTLKMYYAKHRAKREQVSPPAPARPPITFNLFVANLPYEARAKDLKEFFATECATVDSARIVFHDNPRRPSGYGFVAFKSKKDADKALAIFPGKDFMGRAIRVARSKQFVKERTEEELAVTTDEDTNENVEVS</sequence>
<dbReference type="InterPro" id="IPR035979">
    <property type="entry name" value="RBD_domain_sf"/>
</dbReference>
<feature type="compositionally biased region" description="Acidic residues" evidence="3">
    <location>
        <begin position="300"/>
        <end position="316"/>
    </location>
</feature>
<proteinExistence type="predicted"/>
<dbReference type="CDD" id="cd00590">
    <property type="entry name" value="RRM_SF"/>
    <property type="match status" value="2"/>
</dbReference>
<feature type="domain" description="RRM" evidence="4">
    <location>
        <begin position="116"/>
        <end position="193"/>
    </location>
</feature>
<protein>
    <recommendedName>
        <fullName evidence="4">RRM domain-containing protein</fullName>
    </recommendedName>
</protein>
<dbReference type="GO" id="GO:0009535">
    <property type="term" value="C:chloroplast thylakoid membrane"/>
    <property type="evidence" value="ECO:0007669"/>
    <property type="project" value="TreeGrafter"/>
</dbReference>
<keyword evidence="6" id="KW-1185">Reference proteome</keyword>
<dbReference type="PANTHER" id="PTHR48025:SF17">
    <property type="entry name" value="28 KDA RIBONUCLEOPROTEIN, CHLOROPLASTIC"/>
    <property type="match status" value="1"/>
</dbReference>
<dbReference type="PROSITE" id="PS50102">
    <property type="entry name" value="RRM"/>
    <property type="match status" value="2"/>
</dbReference>
<evidence type="ECO:0000256" key="3">
    <source>
        <dbReference type="SAM" id="MobiDB-lite"/>
    </source>
</evidence>
<dbReference type="EMBL" id="JAKUCV010002211">
    <property type="protein sequence ID" value="KAJ4843523.1"/>
    <property type="molecule type" value="Genomic_DNA"/>
</dbReference>
<feature type="domain" description="RRM" evidence="4">
    <location>
        <begin position="212"/>
        <end position="291"/>
    </location>
</feature>
<dbReference type="AlphaFoldDB" id="A0A9Q0JIY7"/>
<evidence type="ECO:0000259" key="4">
    <source>
        <dbReference type="PROSITE" id="PS50102"/>
    </source>
</evidence>
<feature type="region of interest" description="Disordered" evidence="3">
    <location>
        <begin position="297"/>
        <end position="316"/>
    </location>
</feature>
<dbReference type="Pfam" id="PF00076">
    <property type="entry name" value="RRM_1"/>
    <property type="match status" value="2"/>
</dbReference>
<dbReference type="OrthoDB" id="272703at2759"/>
<dbReference type="SMART" id="SM00360">
    <property type="entry name" value="RRM"/>
    <property type="match status" value="2"/>
</dbReference>